<dbReference type="PROSITE" id="PS51007">
    <property type="entry name" value="CYTC"/>
    <property type="match status" value="3"/>
</dbReference>
<comment type="caution">
    <text evidence="12">The sequence shown here is derived from an EMBL/GenBank/DDBJ whole genome shotgun (WGS) entry which is preliminary data.</text>
</comment>
<keyword evidence="7 9" id="KW-0408">Iron</keyword>
<evidence type="ECO:0000256" key="2">
    <source>
        <dbReference type="ARBA" id="ARBA00022475"/>
    </source>
</evidence>
<comment type="subcellular location">
    <subcellularLocation>
        <location evidence="1">Cell membrane</location>
    </subcellularLocation>
</comment>
<dbReference type="InterPro" id="IPR036909">
    <property type="entry name" value="Cyt_c-like_dom_sf"/>
</dbReference>
<feature type="domain" description="Cytochrome c" evidence="11">
    <location>
        <begin position="34"/>
        <end position="138"/>
    </location>
</feature>
<evidence type="ECO:0000256" key="8">
    <source>
        <dbReference type="ARBA" id="ARBA00023136"/>
    </source>
</evidence>
<sequence length="431" mass="47202">MPPVVLIRVGLILLVNVAMCALPSLAGADPSGRADVNRGAYLARAGDCVACHTAGPQARPFAGGKPLNSPFGKIYSSNITPDLVNGIGRYTLYDFSRAVRNGIDKEGSRLYPAMPYPSFAKISDEDIRDLYAYFMTEVRPSDYKPPETKLPFPFNIRWDLIFWDAVFVKHEPYKPRNDRDAQWNRGAYLVQSLGHCGTCHTPRGFAFQEQAYTESSPLYLSGNALDNWFAPNLTGNTASGLGRWSEDDIASFLATGHGGQTTAFGSMGEVIENSTQYLHKDDLGAIAYYLKSLPAHGETAAYKPDLPEVAKASLALITGEFERPGAGLYHNFCAKCHKETGDGEEGKFPKLAGNSSVLAEDATSLIRLLLEGSKTVQTTKEPKPEEMPAFSGKFSDRQIADVLSFIRNSWGNGAKRVTPREVALLRHKLRP</sequence>
<evidence type="ECO:0000256" key="3">
    <source>
        <dbReference type="ARBA" id="ARBA00022617"/>
    </source>
</evidence>
<dbReference type="InterPro" id="IPR014353">
    <property type="entry name" value="Membr-bd_ADH_cyt_c"/>
</dbReference>
<keyword evidence="8" id="KW-0472">Membrane</keyword>
<dbReference type="PIRSF" id="PIRSF000018">
    <property type="entry name" value="Mb_ADH_cyt_c"/>
    <property type="match status" value="1"/>
</dbReference>
<evidence type="ECO:0000256" key="7">
    <source>
        <dbReference type="ARBA" id="ARBA00023004"/>
    </source>
</evidence>
<organism evidence="12 13">
    <name type="scientific">Candidatus Methylobacter oryzae</name>
    <dbReference type="NCBI Taxonomy" id="2497749"/>
    <lineage>
        <taxon>Bacteria</taxon>
        <taxon>Pseudomonadati</taxon>
        <taxon>Pseudomonadota</taxon>
        <taxon>Gammaproteobacteria</taxon>
        <taxon>Methylococcales</taxon>
        <taxon>Methylococcaceae</taxon>
        <taxon>Methylobacter</taxon>
    </lineage>
</organism>
<keyword evidence="6" id="KW-0677">Repeat</keyword>
<dbReference type="EMBL" id="RYFG02000009">
    <property type="protein sequence ID" value="TRX02895.1"/>
    <property type="molecule type" value="Genomic_DNA"/>
</dbReference>
<evidence type="ECO:0000256" key="1">
    <source>
        <dbReference type="ARBA" id="ARBA00004236"/>
    </source>
</evidence>
<dbReference type="PANTHER" id="PTHR35008:SF8">
    <property type="entry name" value="ALCOHOL DEHYDROGENASE CYTOCHROME C SUBUNIT"/>
    <property type="match status" value="1"/>
</dbReference>
<keyword evidence="13" id="KW-1185">Reference proteome</keyword>
<keyword evidence="2" id="KW-1003">Cell membrane</keyword>
<evidence type="ECO:0000313" key="12">
    <source>
        <dbReference type="EMBL" id="TRX02895.1"/>
    </source>
</evidence>
<name>A0ABY3CGD4_9GAMM</name>
<evidence type="ECO:0000256" key="5">
    <source>
        <dbReference type="ARBA" id="ARBA00022729"/>
    </source>
</evidence>
<dbReference type="SUPFAM" id="SSF46626">
    <property type="entry name" value="Cytochrome c"/>
    <property type="match status" value="3"/>
</dbReference>
<dbReference type="PANTHER" id="PTHR35008">
    <property type="entry name" value="BLL4482 PROTEIN-RELATED"/>
    <property type="match status" value="1"/>
</dbReference>
<keyword evidence="4 9" id="KW-0479">Metal-binding</keyword>
<evidence type="ECO:0000256" key="6">
    <source>
        <dbReference type="ARBA" id="ARBA00022737"/>
    </source>
</evidence>
<gene>
    <name evidence="12" type="ORF">EKO24_001010</name>
</gene>
<dbReference type="RefSeq" id="WP_127028599.1">
    <property type="nucleotide sequence ID" value="NZ_RYFG02000009.1"/>
</dbReference>
<dbReference type="InterPro" id="IPR009056">
    <property type="entry name" value="Cyt_c-like_dom"/>
</dbReference>
<dbReference type="InterPro" id="IPR051459">
    <property type="entry name" value="Cytochrome_c-type_DH"/>
</dbReference>
<dbReference type="Gene3D" id="1.10.760.10">
    <property type="entry name" value="Cytochrome c-like domain"/>
    <property type="match status" value="3"/>
</dbReference>
<reference evidence="12 13" key="1">
    <citation type="journal article" date="2019" name="Antonie Van Leeuwenhoek">
        <title>Description of 'Ca. Methylobacter oryzae' KRF1, a novel species from the environmentally important Methylobacter clade 2.</title>
        <authorList>
            <person name="Khatri K."/>
            <person name="Mohite J.A."/>
            <person name="Pandit P.S."/>
            <person name="Bahulikar R."/>
            <person name="Rahalkar M.C."/>
        </authorList>
    </citation>
    <scope>NUCLEOTIDE SEQUENCE [LARGE SCALE GENOMIC DNA]</scope>
    <source>
        <strain evidence="12 13">KRF1</strain>
    </source>
</reference>
<evidence type="ECO:0000259" key="11">
    <source>
        <dbReference type="PROSITE" id="PS51007"/>
    </source>
</evidence>
<feature type="domain" description="Cytochrome c" evidence="11">
    <location>
        <begin position="320"/>
        <end position="410"/>
    </location>
</feature>
<dbReference type="Pfam" id="PF00034">
    <property type="entry name" value="Cytochrom_C"/>
    <property type="match status" value="3"/>
</dbReference>
<keyword evidence="3 9" id="KW-0349">Heme</keyword>
<dbReference type="Proteomes" id="UP000733744">
    <property type="component" value="Unassembled WGS sequence"/>
</dbReference>
<feature type="domain" description="Cytochrome c" evidence="11">
    <location>
        <begin position="181"/>
        <end position="294"/>
    </location>
</feature>
<evidence type="ECO:0000256" key="10">
    <source>
        <dbReference type="SAM" id="SignalP"/>
    </source>
</evidence>
<evidence type="ECO:0000313" key="13">
    <source>
        <dbReference type="Proteomes" id="UP000733744"/>
    </source>
</evidence>
<keyword evidence="5 10" id="KW-0732">Signal</keyword>
<feature type="signal peptide" evidence="10">
    <location>
        <begin position="1"/>
        <end position="26"/>
    </location>
</feature>
<feature type="chain" id="PRO_5045149441" evidence="10">
    <location>
        <begin position="27"/>
        <end position="431"/>
    </location>
</feature>
<proteinExistence type="predicted"/>
<evidence type="ECO:0000256" key="9">
    <source>
        <dbReference type="PROSITE-ProRule" id="PRU00433"/>
    </source>
</evidence>
<evidence type="ECO:0000256" key="4">
    <source>
        <dbReference type="ARBA" id="ARBA00022723"/>
    </source>
</evidence>
<accession>A0ABY3CGD4</accession>
<protein>
    <submittedName>
        <fullName evidence="12">C-type cytochrome</fullName>
    </submittedName>
</protein>